<evidence type="ECO:0000313" key="3">
    <source>
        <dbReference type="Proteomes" id="UP000231279"/>
    </source>
</evidence>
<keyword evidence="3" id="KW-1185">Reference proteome</keyword>
<dbReference type="Pfam" id="PF19273">
    <property type="entry name" value="Exportin-5"/>
    <property type="match status" value="1"/>
</dbReference>
<dbReference type="GO" id="GO:0042565">
    <property type="term" value="C:RNA nuclear export complex"/>
    <property type="evidence" value="ECO:0007669"/>
    <property type="project" value="TreeGrafter"/>
</dbReference>
<dbReference type="PANTHER" id="PTHR11223:SF3">
    <property type="entry name" value="EXPORTIN-5"/>
    <property type="match status" value="1"/>
</dbReference>
<reference evidence="3" key="1">
    <citation type="journal article" date="2018" name="Gigascience">
        <title>Genome assembly of the Pink Ipe (Handroanthus impetiginosus, Bignoniaceae), a highly valued, ecologically keystone Neotropical timber forest tree.</title>
        <authorList>
            <person name="Silva-Junior O.B."/>
            <person name="Grattapaglia D."/>
            <person name="Novaes E."/>
            <person name="Collevatti R.G."/>
        </authorList>
    </citation>
    <scope>NUCLEOTIDE SEQUENCE [LARGE SCALE GENOMIC DNA]</scope>
    <source>
        <strain evidence="3">cv. UFG-1</strain>
    </source>
</reference>
<dbReference type="GO" id="GO:0006405">
    <property type="term" value="P:RNA export from nucleus"/>
    <property type="evidence" value="ECO:0007669"/>
    <property type="project" value="TreeGrafter"/>
</dbReference>
<name>A0A2G9H4H2_9LAMI</name>
<dbReference type="GO" id="GO:0006611">
    <property type="term" value="P:protein export from nucleus"/>
    <property type="evidence" value="ECO:0007669"/>
    <property type="project" value="InterPro"/>
</dbReference>
<dbReference type="AlphaFoldDB" id="A0A2G9H4H2"/>
<dbReference type="GO" id="GO:0003723">
    <property type="term" value="F:RNA binding"/>
    <property type="evidence" value="ECO:0007669"/>
    <property type="project" value="TreeGrafter"/>
</dbReference>
<protein>
    <recommendedName>
        <fullName evidence="1">Exportin-5 C-terminal domain-containing protein</fullName>
    </recommendedName>
</protein>
<gene>
    <name evidence="2" type="ORF">CDL12_14974</name>
</gene>
<organism evidence="2 3">
    <name type="scientific">Handroanthus impetiginosus</name>
    <dbReference type="NCBI Taxonomy" id="429701"/>
    <lineage>
        <taxon>Eukaryota</taxon>
        <taxon>Viridiplantae</taxon>
        <taxon>Streptophyta</taxon>
        <taxon>Embryophyta</taxon>
        <taxon>Tracheophyta</taxon>
        <taxon>Spermatophyta</taxon>
        <taxon>Magnoliopsida</taxon>
        <taxon>eudicotyledons</taxon>
        <taxon>Gunneridae</taxon>
        <taxon>Pentapetalae</taxon>
        <taxon>asterids</taxon>
        <taxon>lamiids</taxon>
        <taxon>Lamiales</taxon>
        <taxon>Bignoniaceae</taxon>
        <taxon>Crescentiina</taxon>
        <taxon>Tabebuia alliance</taxon>
        <taxon>Handroanthus</taxon>
    </lineage>
</organism>
<dbReference type="EMBL" id="NKXS01002698">
    <property type="protein sequence ID" value="PIN12414.1"/>
    <property type="molecule type" value="Genomic_DNA"/>
</dbReference>
<evidence type="ECO:0000259" key="1">
    <source>
        <dbReference type="Pfam" id="PF19273"/>
    </source>
</evidence>
<accession>A0A2G9H4H2</accession>
<dbReference type="InterPro" id="IPR045065">
    <property type="entry name" value="XPO1/5"/>
</dbReference>
<dbReference type="STRING" id="429701.A0A2G9H4H2"/>
<feature type="domain" description="Exportin-5 C-terminal" evidence="1">
    <location>
        <begin position="1"/>
        <end position="291"/>
    </location>
</feature>
<sequence length="324" mass="35260">MENIQHMEFRHIKQLVHLALVPLVKCCPSDLWEVWLEKLLHPLLVHVSQALSISWLSLLQEGKAKVPDLHGILAGSDLKVEVMEEKLLRDLTREISSLLSVLASPGLNAALPSLEQAGQISHMDDSSKRDLNAFACSSIVGFVLNSKSLAIPVLKICIEAFGWTDSEAMSKISSLCGQIILLAISTNNVELREFVCRDLFSAIIQGLTLESNAVISADLVGLCREIFVYLSDKDPSPRKILLSLPCITHQDLLAFEEALSKTGSPKEQKQHMKSLLIMATGNKLKALATQKGVNVITNVTTRTRNLDTAAPDGGGDAIGLASIL</sequence>
<dbReference type="InterPro" id="IPR011989">
    <property type="entry name" value="ARM-like"/>
</dbReference>
<evidence type="ECO:0000313" key="2">
    <source>
        <dbReference type="EMBL" id="PIN12414.1"/>
    </source>
</evidence>
<dbReference type="PANTHER" id="PTHR11223">
    <property type="entry name" value="EXPORTIN 1/5"/>
    <property type="match status" value="1"/>
</dbReference>
<dbReference type="InterPro" id="IPR045478">
    <property type="entry name" value="Exportin-5_C"/>
</dbReference>
<proteinExistence type="predicted"/>
<dbReference type="OrthoDB" id="2215036at2759"/>
<dbReference type="GO" id="GO:0005737">
    <property type="term" value="C:cytoplasm"/>
    <property type="evidence" value="ECO:0007669"/>
    <property type="project" value="TreeGrafter"/>
</dbReference>
<dbReference type="GO" id="GO:0005049">
    <property type="term" value="F:nuclear export signal receptor activity"/>
    <property type="evidence" value="ECO:0007669"/>
    <property type="project" value="InterPro"/>
</dbReference>
<dbReference type="Proteomes" id="UP000231279">
    <property type="component" value="Unassembled WGS sequence"/>
</dbReference>
<dbReference type="Gene3D" id="1.25.10.10">
    <property type="entry name" value="Leucine-rich Repeat Variant"/>
    <property type="match status" value="1"/>
</dbReference>
<comment type="caution">
    <text evidence="2">The sequence shown here is derived from an EMBL/GenBank/DDBJ whole genome shotgun (WGS) entry which is preliminary data.</text>
</comment>
<dbReference type="GO" id="GO:0005634">
    <property type="term" value="C:nucleus"/>
    <property type="evidence" value="ECO:0007669"/>
    <property type="project" value="TreeGrafter"/>
</dbReference>